<evidence type="ECO:0000313" key="2">
    <source>
        <dbReference type="Proteomes" id="UP001314181"/>
    </source>
</evidence>
<protein>
    <recommendedName>
        <fullName evidence="3">AsmA domain-containing protein</fullName>
    </recommendedName>
</protein>
<sequence length="254" mass="28082">MHNVMRLLFLTIAAIVVMAFLLLIVSPSLMVSSLINKHSESLFGLKAKCSSVKISVLNGTGVVKGLKIYNVAGGNDYHYNTLMSLNRLSFKINSKELLNKKVHFKSIEIIDPIVNYEQHAKYSNITRAISVIKDKSKDKNPEVLSNQVKDKSNYSVVIDDLLIKDMKANVYLAMIDEEVLSVAVPDINLRHIGGADGVSIKASFGDIMFSLNQHLMHSVVGSKMDALKRNIHNNAGDAVEKIKESFSDFGFDGL</sequence>
<keyword evidence="2" id="KW-1185">Reference proteome</keyword>
<accession>A0ABP0ERV0</accession>
<proteinExistence type="predicted"/>
<comment type="caution">
    <text evidence="1">The sequence shown here is derived from an EMBL/GenBank/DDBJ whole genome shotgun (WGS) entry which is preliminary data.</text>
</comment>
<evidence type="ECO:0008006" key="3">
    <source>
        <dbReference type="Google" id="ProtNLM"/>
    </source>
</evidence>
<organism evidence="1 2">
    <name type="scientific">Candidatus Xenohaliotis californiensis</name>
    <dbReference type="NCBI Taxonomy" id="84677"/>
    <lineage>
        <taxon>Bacteria</taxon>
        <taxon>Pseudomonadati</taxon>
        <taxon>Pseudomonadota</taxon>
        <taxon>Alphaproteobacteria</taxon>
        <taxon>Rickettsiales</taxon>
        <taxon>Anaplasmataceae</taxon>
        <taxon>Candidatus Xenohaliotis</taxon>
    </lineage>
</organism>
<dbReference type="EMBL" id="CAWVOK010000006">
    <property type="protein sequence ID" value="CAK8162434.1"/>
    <property type="molecule type" value="Genomic_DNA"/>
</dbReference>
<gene>
    <name evidence="1" type="ORF">CAXC1_150028</name>
</gene>
<evidence type="ECO:0000313" key="1">
    <source>
        <dbReference type="EMBL" id="CAK8162434.1"/>
    </source>
</evidence>
<dbReference type="Proteomes" id="UP001314181">
    <property type="component" value="Unassembled WGS sequence"/>
</dbReference>
<dbReference type="RefSeq" id="WP_338363470.1">
    <property type="nucleotide sequence ID" value="NZ_CAWVOK010000006.1"/>
</dbReference>
<reference evidence="1 2" key="1">
    <citation type="submission" date="2024-01" db="EMBL/GenBank/DDBJ databases">
        <authorList>
            <person name="Kunselman E."/>
        </authorList>
    </citation>
    <scope>NUCLEOTIDE SEQUENCE [LARGE SCALE GENOMIC DNA]</scope>
    <source>
        <strain evidence="1">2 abalone samples</strain>
    </source>
</reference>
<name>A0ABP0ERV0_9RICK</name>